<sequence length="188" mass="21425">MIKSIYFTLIFFFFLSFAMAQSVKPYMAILKTQNEKYKGILYKVDSVNVILNHDGEFIQVPINEIKTVQIRTVKKGYKGMSFVKIGEDRAEEYKMNAAGKMVDKWGKEEPGFKEDVSATAFSVVFTAMANAVALPIHAINPNLARFNFNKIDENKFNELSYYSIYYQANPDVLAELQQLKSISSTVKP</sequence>
<gene>
    <name evidence="1" type="ORF">E3V97_19905</name>
</gene>
<accession>A0ABY2HKX4</accession>
<evidence type="ECO:0000313" key="2">
    <source>
        <dbReference type="Proteomes" id="UP000297429"/>
    </source>
</evidence>
<protein>
    <submittedName>
        <fullName evidence="1">Uncharacterized protein</fullName>
    </submittedName>
</protein>
<dbReference type="EMBL" id="SOPX01000004">
    <property type="protein sequence ID" value="TFB29313.1"/>
    <property type="molecule type" value="Genomic_DNA"/>
</dbReference>
<keyword evidence="2" id="KW-1185">Reference proteome</keyword>
<dbReference type="RefSeq" id="WP_134380718.1">
    <property type="nucleotide sequence ID" value="NZ_RCCK01000014.1"/>
</dbReference>
<name>A0ABY2HKX4_9SPHI</name>
<dbReference type="Proteomes" id="UP000297429">
    <property type="component" value="Unassembled WGS sequence"/>
</dbReference>
<proteinExistence type="predicted"/>
<comment type="caution">
    <text evidence="1">The sequence shown here is derived from an EMBL/GenBank/DDBJ whole genome shotgun (WGS) entry which is preliminary data.</text>
</comment>
<evidence type="ECO:0000313" key="1">
    <source>
        <dbReference type="EMBL" id="TFB29313.1"/>
    </source>
</evidence>
<reference evidence="1 2" key="1">
    <citation type="submission" date="2019-03" db="EMBL/GenBank/DDBJ databases">
        <authorList>
            <person name="He R.-H."/>
        </authorList>
    </citation>
    <scope>NUCLEOTIDE SEQUENCE [LARGE SCALE GENOMIC DNA]</scope>
    <source>
        <strain evidence="1 2">DSM 19624</strain>
    </source>
</reference>
<organism evidence="1 2">
    <name type="scientific">Pedobacter alluvionis</name>
    <dbReference type="NCBI Taxonomy" id="475253"/>
    <lineage>
        <taxon>Bacteria</taxon>
        <taxon>Pseudomonadati</taxon>
        <taxon>Bacteroidota</taxon>
        <taxon>Sphingobacteriia</taxon>
        <taxon>Sphingobacteriales</taxon>
        <taxon>Sphingobacteriaceae</taxon>
        <taxon>Pedobacter</taxon>
    </lineage>
</organism>